<organism evidence="2 3">
    <name type="scientific">Bos mutus</name>
    <name type="common">wild yak</name>
    <dbReference type="NCBI Taxonomy" id="72004"/>
    <lineage>
        <taxon>Eukaryota</taxon>
        <taxon>Metazoa</taxon>
        <taxon>Chordata</taxon>
        <taxon>Craniata</taxon>
        <taxon>Vertebrata</taxon>
        <taxon>Euteleostomi</taxon>
        <taxon>Mammalia</taxon>
        <taxon>Eutheria</taxon>
        <taxon>Laurasiatheria</taxon>
        <taxon>Artiodactyla</taxon>
        <taxon>Ruminantia</taxon>
        <taxon>Pecora</taxon>
        <taxon>Bovidae</taxon>
        <taxon>Bovinae</taxon>
        <taxon>Bos</taxon>
    </lineage>
</organism>
<evidence type="ECO:0000313" key="3">
    <source>
        <dbReference type="Proteomes" id="UP000322234"/>
    </source>
</evidence>
<dbReference type="PANTHER" id="PTHR35252:SF1">
    <property type="entry name" value="RETINITIS PIGMENTOSA 9 PROTEIN"/>
    <property type="match status" value="1"/>
</dbReference>
<feature type="compositionally biased region" description="Low complexity" evidence="1">
    <location>
        <begin position="51"/>
        <end position="62"/>
    </location>
</feature>
<evidence type="ECO:0000313" key="2">
    <source>
        <dbReference type="EMBL" id="MXQ85265.1"/>
    </source>
</evidence>
<dbReference type="GO" id="GO:0008380">
    <property type="term" value="P:RNA splicing"/>
    <property type="evidence" value="ECO:0007669"/>
    <property type="project" value="InterPro"/>
</dbReference>
<comment type="caution">
    <text evidence="2">The sequence shown here is derived from an EMBL/GenBank/DDBJ whole genome shotgun (WGS) entry which is preliminary data.</text>
</comment>
<feature type="region of interest" description="Disordered" evidence="1">
    <location>
        <begin position="281"/>
        <end position="325"/>
    </location>
</feature>
<evidence type="ECO:0008006" key="4">
    <source>
        <dbReference type="Google" id="ProtNLM"/>
    </source>
</evidence>
<sequence>MDRGPGRAAGSARGRRFRRDPWTPGGGPVSPSDPGEPRAGFDPGRRDPRLPAAGGREGGSSPEPRPGRERWRRALPPQEAAVLVLVRRQRCSVSIRGLNLQVRLSALVLPALRDIKNMSLRHHCRPPGCPQRSLPFCLSPLRLHLLKALLPHVPSVMLHCCFLECHQFREQWSLRTCESEDETKPEDCIPDVPGNEHAREFLAHAPTKGLWMPLGKEVKVMQCWRCKRYGHRTGDKECPFFIKGNQKLEQFRVAHEDPMYDIIRENKRHEKDIRIQQLKQLLEDSTSDDDGSSSNTVAKDERTVEEGGVGDELERHPEGGGVGSQARVLTCLPGRMRVVRRQYNVDFNRKYILHCSIIHTVSSYGTYHKL</sequence>
<keyword evidence="3" id="KW-1185">Reference proteome</keyword>
<dbReference type="AlphaFoldDB" id="A0A6B0R607"/>
<accession>A0A6B0R607</accession>
<gene>
    <name evidence="2" type="ORF">E5288_WYG014411</name>
</gene>
<name>A0A6B0R607_9CETA</name>
<dbReference type="EMBL" id="VBQZ03000025">
    <property type="protein sequence ID" value="MXQ85265.1"/>
    <property type="molecule type" value="Genomic_DNA"/>
</dbReference>
<feature type="compositionally biased region" description="Low complexity" evidence="1">
    <location>
        <begin position="1"/>
        <end position="12"/>
    </location>
</feature>
<protein>
    <recommendedName>
        <fullName evidence="4">Retinitis pigmentosa 9 protein</fullName>
    </recommendedName>
</protein>
<reference evidence="2" key="1">
    <citation type="submission" date="2019-10" db="EMBL/GenBank/DDBJ databases">
        <title>The sequence and de novo assembly of the wild yak genome.</title>
        <authorList>
            <person name="Liu Y."/>
        </authorList>
    </citation>
    <scope>NUCLEOTIDE SEQUENCE [LARGE SCALE GENOMIC DNA]</scope>
    <source>
        <strain evidence="2">WY2019</strain>
    </source>
</reference>
<dbReference type="PANTHER" id="PTHR35252">
    <property type="entry name" value="RETINITIS PIGMENTOSA 9 PROTEIN"/>
    <property type="match status" value="1"/>
</dbReference>
<dbReference type="Proteomes" id="UP000322234">
    <property type="component" value="Unassembled WGS sequence"/>
</dbReference>
<feature type="region of interest" description="Disordered" evidence="1">
    <location>
        <begin position="1"/>
        <end position="73"/>
    </location>
</feature>
<evidence type="ECO:0000256" key="1">
    <source>
        <dbReference type="SAM" id="MobiDB-lite"/>
    </source>
</evidence>
<dbReference type="InterPro" id="IPR034585">
    <property type="entry name" value="PAP-1"/>
</dbReference>
<proteinExistence type="predicted"/>